<dbReference type="EnsemblBacteria" id="BAA18291">
    <property type="protein sequence ID" value="BAA18291"/>
    <property type="gene ID" value="BAA18291"/>
</dbReference>
<dbReference type="AlphaFoldDB" id="P74200"/>
<dbReference type="Proteomes" id="UP000001425">
    <property type="component" value="Chromosome"/>
</dbReference>
<keyword evidence="4" id="KW-1185">Reference proteome</keyword>
<dbReference type="PhylomeDB" id="P74200"/>
<dbReference type="InterPro" id="IPR001466">
    <property type="entry name" value="Beta-lactam-related"/>
</dbReference>
<keyword evidence="1" id="KW-0812">Transmembrane</keyword>
<dbReference type="STRING" id="1148.gene:10499167"/>
<dbReference type="FunCoup" id="P74200">
    <property type="interactions" value="55"/>
</dbReference>
<evidence type="ECO:0000256" key="1">
    <source>
        <dbReference type="SAM" id="Phobius"/>
    </source>
</evidence>
<dbReference type="InterPro" id="IPR012338">
    <property type="entry name" value="Beta-lactam/transpept-like"/>
</dbReference>
<dbReference type="Pfam" id="PF00144">
    <property type="entry name" value="Beta-lactamase"/>
    <property type="match status" value="1"/>
</dbReference>
<protein>
    <submittedName>
        <fullName evidence="3">Penicillin-binding protein 4</fullName>
    </submittedName>
</protein>
<sequence length="414" mass="44560">MGAVLWGESIWFSHPPLRPGDRASLNQYLIDRLNQGEGKELGSAALALIHNGKVDTIHTVGVENVDSGSPVDPENTLYQMASVSKLVTAWGVMKLVEMGQINLDDPVLSHLRRWQFPADSPYRGEVTIAQLLSHTGGQNDHLGYGGFLPGQPLQTLEQSLTLTKDVAFGEPRGVEAVYPPGEEFSYSGGGYTVLQLLVEEVTGQSFAEFMQEQILHPLGMTGANFDWPTIVDQGRANNLATSFTEDLQPSPPRHFTATGAASLYASLADMVKFAQAHLQPNSVLKADTLQRMATAQPGTDGTWGLGMMLYQTTTSGGAVIGHDGGNMPALNHTLRVNPETGNGIVLLLSGNRSLASHLGDDWVYWETGKLTTAARERFWQSRLVPALIVIGAGAIAIGLLTFITPGLLRQISGH</sequence>
<dbReference type="InterPro" id="IPR050491">
    <property type="entry name" value="AmpC-like"/>
</dbReference>
<keyword evidence="1" id="KW-0472">Membrane</keyword>
<feature type="transmembrane region" description="Helical" evidence="1">
    <location>
        <begin position="383"/>
        <end position="408"/>
    </location>
</feature>
<dbReference type="PIR" id="S75832">
    <property type="entry name" value="S75832"/>
</dbReference>
<dbReference type="eggNOG" id="COG1680">
    <property type="taxonomic scope" value="Bacteria"/>
</dbReference>
<dbReference type="Gene3D" id="3.40.710.10">
    <property type="entry name" value="DD-peptidase/beta-lactamase superfamily"/>
    <property type="match status" value="1"/>
</dbReference>
<dbReference type="PANTHER" id="PTHR46825">
    <property type="entry name" value="D-ALANYL-D-ALANINE-CARBOXYPEPTIDASE/ENDOPEPTIDASE AMPH"/>
    <property type="match status" value="1"/>
</dbReference>
<accession>P74200</accession>
<evidence type="ECO:0000313" key="4">
    <source>
        <dbReference type="Proteomes" id="UP000001425"/>
    </source>
</evidence>
<proteinExistence type="predicted"/>
<dbReference type="KEGG" id="syn:sll1167"/>
<feature type="domain" description="Beta-lactamase-related" evidence="2">
    <location>
        <begin position="40"/>
        <end position="367"/>
    </location>
</feature>
<dbReference type="PaxDb" id="1148-1653377"/>
<dbReference type="EMBL" id="BA000022">
    <property type="protein sequence ID" value="BAA18291.1"/>
    <property type="molecule type" value="Genomic_DNA"/>
</dbReference>
<name>P74200_SYNY3</name>
<dbReference type="PANTHER" id="PTHR46825:SF12">
    <property type="entry name" value="PENICILLIN-BINDING PROTEIN 4"/>
    <property type="match status" value="1"/>
</dbReference>
<evidence type="ECO:0000313" key="3">
    <source>
        <dbReference type="EMBL" id="BAA18291.1"/>
    </source>
</evidence>
<dbReference type="IntAct" id="P74200">
    <property type="interactions" value="1"/>
</dbReference>
<gene>
    <name evidence="3" type="primary">pbp</name>
</gene>
<dbReference type="InParanoid" id="P74200"/>
<keyword evidence="1" id="KW-1133">Transmembrane helix</keyword>
<reference evidence="3 4" key="2">
    <citation type="journal article" date="1996" name="DNA Res.">
        <title>Sequence analysis of the genome of the unicellular cyanobacterium Synechocystis sp. strain PCC6803. II. Sequence determination of the entire genome and assignment of potential protein-coding regions.</title>
        <authorList>
            <person name="Kaneko T."/>
            <person name="Sato S."/>
            <person name="Kotani H."/>
            <person name="Tanaka A."/>
            <person name="Asamizu E."/>
            <person name="Nakamura Y."/>
            <person name="Miyajima N."/>
            <person name="Hirosawa M."/>
            <person name="Sugiura M."/>
            <person name="Sasamoto S."/>
            <person name="Kimura T."/>
            <person name="Hosouchi T."/>
            <person name="Matsuno A."/>
            <person name="Muraki A."/>
            <person name="Nakazaki N."/>
            <person name="Naruo K."/>
            <person name="Okumura S."/>
            <person name="Shimpo S."/>
            <person name="Takeuchi C."/>
            <person name="Wada T."/>
            <person name="Watanabe A."/>
            <person name="Yamada M."/>
            <person name="Yasuda M."/>
            <person name="Tabata S."/>
        </authorList>
    </citation>
    <scope>NUCLEOTIDE SEQUENCE [LARGE SCALE GENOMIC DNA]</scope>
    <source>
        <strain evidence="4">ATCC 27184 / PCC 6803 / Kazusa</strain>
    </source>
</reference>
<organism evidence="3 4">
    <name type="scientific">Synechocystis sp. (strain ATCC 27184 / PCC 6803 / Kazusa)</name>
    <dbReference type="NCBI Taxonomy" id="1111708"/>
    <lineage>
        <taxon>Bacteria</taxon>
        <taxon>Bacillati</taxon>
        <taxon>Cyanobacteriota</taxon>
        <taxon>Cyanophyceae</taxon>
        <taxon>Synechococcales</taxon>
        <taxon>Merismopediaceae</taxon>
        <taxon>Synechocystis</taxon>
    </lineage>
</organism>
<dbReference type="SUPFAM" id="SSF56601">
    <property type="entry name" value="beta-lactamase/transpeptidase-like"/>
    <property type="match status" value="1"/>
</dbReference>
<evidence type="ECO:0000259" key="2">
    <source>
        <dbReference type="Pfam" id="PF00144"/>
    </source>
</evidence>
<reference evidence="3 4" key="1">
    <citation type="journal article" date="1995" name="DNA Res.">
        <title>Sequence analysis of the genome of the unicellular cyanobacterium Synechocystis sp. strain PCC6803. I. Sequence features in the 1 Mb region from map positions 64% to 92% of the genome.</title>
        <authorList>
            <person name="Kaneko T."/>
            <person name="Tanaka A."/>
            <person name="Sato S."/>
            <person name="Kotani H."/>
            <person name="Sazuka T."/>
            <person name="Miyajima N."/>
            <person name="Sugiura M."/>
            <person name="Tabata S."/>
        </authorList>
    </citation>
    <scope>NUCLEOTIDE SEQUENCE [LARGE SCALE GENOMIC DNA]</scope>
    <source>
        <strain evidence="4">ATCC 27184 / PCC 6803 / Kazusa</strain>
    </source>
</reference>